<dbReference type="Gene3D" id="3.30.470.20">
    <property type="entry name" value="ATP-grasp fold, B domain"/>
    <property type="match status" value="1"/>
</dbReference>
<evidence type="ECO:0000256" key="5">
    <source>
        <dbReference type="ARBA" id="ARBA00020138"/>
    </source>
</evidence>
<evidence type="ECO:0000256" key="2">
    <source>
        <dbReference type="ARBA" id="ARBA00003144"/>
    </source>
</evidence>
<feature type="binding site" evidence="14">
    <location>
        <position position="651"/>
    </location>
    <ligand>
        <name>substrate</name>
    </ligand>
</feature>
<dbReference type="GO" id="GO:0005524">
    <property type="term" value="F:ATP binding"/>
    <property type="evidence" value="ECO:0007669"/>
    <property type="project" value="UniProtKB-UniRule"/>
</dbReference>
<dbReference type="OrthoDB" id="9765468at2"/>
<evidence type="ECO:0000256" key="9">
    <source>
        <dbReference type="ARBA" id="ARBA00022777"/>
    </source>
</evidence>
<dbReference type="InterPro" id="IPR000121">
    <property type="entry name" value="PEP_util_C"/>
</dbReference>
<dbReference type="Pfam" id="PF00391">
    <property type="entry name" value="PEP-utilizers"/>
    <property type="match status" value="1"/>
</dbReference>
<evidence type="ECO:0000256" key="14">
    <source>
        <dbReference type="PIRSR" id="PIRSR000853-2"/>
    </source>
</evidence>
<comment type="catalytic activity">
    <reaction evidence="12">
        <text>pyruvate + phosphate + ATP = phosphoenolpyruvate + AMP + diphosphate + H(+)</text>
        <dbReference type="Rhea" id="RHEA:10756"/>
        <dbReference type="ChEBI" id="CHEBI:15361"/>
        <dbReference type="ChEBI" id="CHEBI:15378"/>
        <dbReference type="ChEBI" id="CHEBI:30616"/>
        <dbReference type="ChEBI" id="CHEBI:33019"/>
        <dbReference type="ChEBI" id="CHEBI:43474"/>
        <dbReference type="ChEBI" id="CHEBI:58702"/>
        <dbReference type="ChEBI" id="CHEBI:456215"/>
        <dbReference type="EC" id="2.7.9.1"/>
    </reaction>
</comment>
<keyword evidence="8" id="KW-0547">Nucleotide-binding</keyword>
<dbReference type="PIRSF" id="PIRSF000853">
    <property type="entry name" value="PPDK"/>
    <property type="match status" value="1"/>
</dbReference>
<dbReference type="InterPro" id="IPR015813">
    <property type="entry name" value="Pyrv/PenolPyrv_kinase-like_dom"/>
</dbReference>
<keyword evidence="7 15" id="KW-0479">Metal-binding</keyword>
<dbReference type="Proteomes" id="UP000029556">
    <property type="component" value="Unassembled WGS sequence"/>
</dbReference>
<sequence length="906" mass="100368">MDVKRVYTFGNGKAEGKADMRNLLGGKGANLAEMNLIGVPVPPGFTITTDVCNEYFDKGRDEVVELLKGDVERAVKHIETLMNSKFGDSSNPLLLSVRSGARASMPGMMDTILNLGLNDDVVEGLVKKTGNERFAYDSYRRFVQMYGDVVLGMKPANKEDIDPFEAIIMDVKAKRGVKLDNEMTVDDLKTLVVRFKDAIKKQTGKDFPTDPMDQLWGAICSVFDSWMNERAILYRKMEGIPAEWGTAVSVMAMVFGNMGNTSATGVCFSRDAATGENRFNGEYLVNAQGEDVVAGIRTPQQITKEGSMRWAKQQNISEEIRKSQYPSMEEAMPEIYEQLNNIQDKLEKHYHDMQDMEFTVQEGKLWFLQTRNGKRTGTAMVKIAMDLLHEGEIDEKTALERCEPNKLDELLHPVFDKLALSTAKVLTRGLPASPGAACGQIVFFADDAVKWHEAGHQVVMVRMETSPEDLAGMSAAEGILTARGGMTSHAAVVARGMGKCCVSGAGAINVNYKDRTVEIDGIVLHEGDYISINGSTGEIYQGEVETRPAEVTGDFAELMKLCDKYTKLVVRTNADTPHDAEVARNFGAVGIGLCRTEHMFFENEKIKAMREMILAETQDGREKALEKLLPYQKQDFYGILKAMDGYPVNIRLLDPPLHEFVPHDLAGQEIMAKDMGVSVQQIQKRVNSLSEANPMLGHRGCRLGNTYPEITAMQTKAILGAAIQLKKEGYDPRPEIMVPLIGIVKEFDVQEKVIRDTAKQLFDEEGIEIPFHVGTMIEIPRAALTADLIAERAEYFSFGTNDLTQMTFGYSRDDIASFLPVYLEQKILKVDPFQVLDQDGVGQLIKMAVEKGRSTRKNLTCGICGEHGGEPTSVKFCHRVGLNYVSCSPFRVPIARLAAAQAAVEE</sequence>
<dbReference type="GO" id="GO:0046872">
    <property type="term" value="F:metal ion binding"/>
    <property type="evidence" value="ECO:0007669"/>
    <property type="project" value="UniProtKB-UniRule"/>
</dbReference>
<keyword evidence="19" id="KW-0670">Pyruvate</keyword>
<dbReference type="PANTHER" id="PTHR22931:SF9">
    <property type="entry name" value="PYRUVATE, PHOSPHATE DIKINASE 1, CHLOROPLASTIC"/>
    <property type="match status" value="1"/>
</dbReference>
<dbReference type="Pfam" id="PF01326">
    <property type="entry name" value="PPDK_N"/>
    <property type="match status" value="1"/>
</dbReference>
<dbReference type="InterPro" id="IPR008279">
    <property type="entry name" value="PEP-util_enz_mobile_dom"/>
</dbReference>
<feature type="binding site" evidence="14">
    <location>
        <position position="800"/>
    </location>
    <ligand>
        <name>substrate</name>
    </ligand>
</feature>
<keyword evidence="10" id="KW-0067">ATP-binding</keyword>
<keyword evidence="6 19" id="KW-0808">Transferase</keyword>
<dbReference type="PROSITE" id="PS00742">
    <property type="entry name" value="PEP_ENZYMES_2"/>
    <property type="match status" value="1"/>
</dbReference>
<name>A0A096B0S3_9BACT</name>
<keyword evidence="9 19" id="KW-0418">Kinase</keyword>
<dbReference type="InterPro" id="IPR036637">
    <property type="entry name" value="Phosphohistidine_dom_sf"/>
</dbReference>
<comment type="similarity">
    <text evidence="3 12">Belongs to the PEP-utilizing enzyme family.</text>
</comment>
<organism evidence="19 20">
    <name type="scientific">Hoylesella buccalis DNF00853</name>
    <dbReference type="NCBI Taxonomy" id="1401074"/>
    <lineage>
        <taxon>Bacteria</taxon>
        <taxon>Pseudomonadati</taxon>
        <taxon>Bacteroidota</taxon>
        <taxon>Bacteroidia</taxon>
        <taxon>Bacteroidales</taxon>
        <taxon>Prevotellaceae</taxon>
        <taxon>Hoylesella</taxon>
    </lineage>
</organism>
<feature type="binding site" evidence="14">
    <location>
        <position position="802"/>
    </location>
    <ligand>
        <name>substrate</name>
    </ligand>
</feature>
<dbReference type="GO" id="GO:0050242">
    <property type="term" value="F:pyruvate, phosphate dikinase activity"/>
    <property type="evidence" value="ECO:0007669"/>
    <property type="project" value="UniProtKB-UniRule"/>
</dbReference>
<dbReference type="EC" id="2.7.9.1" evidence="4 12"/>
<evidence type="ECO:0000256" key="7">
    <source>
        <dbReference type="ARBA" id="ARBA00022723"/>
    </source>
</evidence>
<dbReference type="SUPFAM" id="SSF56059">
    <property type="entry name" value="Glutathione synthetase ATP-binding domain-like"/>
    <property type="match status" value="1"/>
</dbReference>
<dbReference type="Gene3D" id="3.20.20.60">
    <property type="entry name" value="Phosphoenolpyruvate-binding domains"/>
    <property type="match status" value="1"/>
</dbReference>
<evidence type="ECO:0000313" key="19">
    <source>
        <dbReference type="EMBL" id="KGF36427.1"/>
    </source>
</evidence>
<keyword evidence="11 15" id="KW-0460">Magnesium</keyword>
<proteinExistence type="inferred from homology"/>
<dbReference type="PROSITE" id="PS00370">
    <property type="entry name" value="PEP_ENZYMES_PHOS_SITE"/>
    <property type="match status" value="1"/>
</dbReference>
<feature type="binding site" evidence="15">
    <location>
        <position position="778"/>
    </location>
    <ligand>
        <name>Mg(2+)</name>
        <dbReference type="ChEBI" id="CHEBI:18420"/>
    </ligand>
</feature>
<evidence type="ECO:0000256" key="4">
    <source>
        <dbReference type="ARBA" id="ARBA00011994"/>
    </source>
</evidence>
<dbReference type="Gene3D" id="1.10.189.10">
    <property type="entry name" value="Pyruvate Phosphate Dikinase, domain 2"/>
    <property type="match status" value="1"/>
</dbReference>
<feature type="binding site" evidence="14">
    <location>
        <position position="595"/>
    </location>
    <ligand>
        <name>substrate</name>
    </ligand>
</feature>
<accession>A0A096B0S3</accession>
<feature type="active site" description="Tele-phosphohistidine intermediate" evidence="13">
    <location>
        <position position="489"/>
    </location>
</feature>
<evidence type="ECO:0000256" key="12">
    <source>
        <dbReference type="PIRNR" id="PIRNR000853"/>
    </source>
</evidence>
<dbReference type="Gene3D" id="3.50.30.10">
    <property type="entry name" value="Phosphohistidine domain"/>
    <property type="match status" value="1"/>
</dbReference>
<evidence type="ECO:0000256" key="3">
    <source>
        <dbReference type="ARBA" id="ARBA00007837"/>
    </source>
</evidence>
<evidence type="ECO:0000259" key="18">
    <source>
        <dbReference type="Pfam" id="PF02896"/>
    </source>
</evidence>
<feature type="domain" description="PEP-utilising enzyme C-terminal" evidence="18">
    <location>
        <begin position="553"/>
        <end position="903"/>
    </location>
</feature>
<dbReference type="NCBIfam" id="TIGR01828">
    <property type="entry name" value="pyru_phos_dikin"/>
    <property type="match status" value="1"/>
</dbReference>
<evidence type="ECO:0000256" key="1">
    <source>
        <dbReference type="ARBA" id="ARBA00001946"/>
    </source>
</evidence>
<dbReference type="InterPro" id="IPR023151">
    <property type="entry name" value="PEP_util_CS"/>
</dbReference>
<dbReference type="GO" id="GO:0016301">
    <property type="term" value="F:kinase activity"/>
    <property type="evidence" value="ECO:0007669"/>
    <property type="project" value="UniProtKB-UniRule"/>
</dbReference>
<dbReference type="InterPro" id="IPR018274">
    <property type="entry name" value="PEP_util_AS"/>
</dbReference>
<comment type="caution">
    <text evidence="19">The sequence shown here is derived from an EMBL/GenBank/DDBJ whole genome shotgun (WGS) entry which is preliminary data.</text>
</comment>
<feature type="active site" description="Proton donor" evidence="13">
    <location>
        <position position="864"/>
    </location>
</feature>
<dbReference type="Pfam" id="PF02896">
    <property type="entry name" value="PEP-utilizers_C"/>
    <property type="match status" value="1"/>
</dbReference>
<dbReference type="InterPro" id="IPR040442">
    <property type="entry name" value="Pyrv_kinase-like_dom_sf"/>
</dbReference>
<evidence type="ECO:0000256" key="6">
    <source>
        <dbReference type="ARBA" id="ARBA00022679"/>
    </source>
</evidence>
<dbReference type="AlphaFoldDB" id="A0A096B0S3"/>
<feature type="binding site" evidence="15">
    <location>
        <position position="802"/>
    </location>
    <ligand>
        <name>Mg(2+)</name>
        <dbReference type="ChEBI" id="CHEBI:18420"/>
    </ligand>
</feature>
<dbReference type="InterPro" id="IPR010121">
    <property type="entry name" value="Pyruvate_phosphate_dikinase"/>
</dbReference>
<feature type="binding site" evidence="14">
    <location>
        <position position="799"/>
    </location>
    <ligand>
        <name>substrate</name>
    </ligand>
</feature>
<gene>
    <name evidence="19" type="ORF">HMPREF2137_02090</name>
</gene>
<feature type="domain" description="PEP-utilising enzyme mobile" evidence="16">
    <location>
        <begin position="457"/>
        <end position="537"/>
    </location>
</feature>
<dbReference type="EMBL" id="JRNN01000027">
    <property type="protein sequence ID" value="KGF36427.1"/>
    <property type="molecule type" value="Genomic_DNA"/>
</dbReference>
<dbReference type="Gene3D" id="1.20.80.30">
    <property type="match status" value="1"/>
</dbReference>
<evidence type="ECO:0000259" key="16">
    <source>
        <dbReference type="Pfam" id="PF00391"/>
    </source>
</evidence>
<dbReference type="Gene3D" id="3.30.1490.20">
    <property type="entry name" value="ATP-grasp fold, A domain"/>
    <property type="match status" value="1"/>
</dbReference>
<dbReference type="InterPro" id="IPR002192">
    <property type="entry name" value="PPDK_AMP/ATP-bd"/>
</dbReference>
<evidence type="ECO:0000259" key="17">
    <source>
        <dbReference type="Pfam" id="PF01326"/>
    </source>
</evidence>
<reference evidence="19 20" key="1">
    <citation type="submission" date="2014-07" db="EMBL/GenBank/DDBJ databases">
        <authorList>
            <person name="McCorrison J."/>
            <person name="Sanka R."/>
            <person name="Torralba M."/>
            <person name="Gillis M."/>
            <person name="Haft D.H."/>
            <person name="Methe B."/>
            <person name="Sutton G."/>
            <person name="Nelson K.E."/>
        </authorList>
    </citation>
    <scope>NUCLEOTIDE SEQUENCE [LARGE SCALE GENOMIC DNA]</scope>
    <source>
        <strain evidence="19 20">DNF00853</strain>
    </source>
</reference>
<feature type="binding site" evidence="14">
    <location>
        <position position="778"/>
    </location>
    <ligand>
        <name>substrate</name>
    </ligand>
</feature>
<comment type="cofactor">
    <cofactor evidence="1 12 15">
        <name>Mg(2+)</name>
        <dbReference type="ChEBI" id="CHEBI:18420"/>
    </cofactor>
</comment>
<evidence type="ECO:0000313" key="20">
    <source>
        <dbReference type="Proteomes" id="UP000029556"/>
    </source>
</evidence>
<evidence type="ECO:0000256" key="11">
    <source>
        <dbReference type="ARBA" id="ARBA00022842"/>
    </source>
</evidence>
<evidence type="ECO:0000256" key="10">
    <source>
        <dbReference type="ARBA" id="ARBA00022840"/>
    </source>
</evidence>
<feature type="domain" description="Pyruvate phosphate dikinase AMP/ATP-binding" evidence="17">
    <location>
        <begin position="22"/>
        <end position="390"/>
    </location>
</feature>
<evidence type="ECO:0000256" key="15">
    <source>
        <dbReference type="PIRSR" id="PIRSR000853-3"/>
    </source>
</evidence>
<dbReference type="PANTHER" id="PTHR22931">
    <property type="entry name" value="PHOSPHOENOLPYRUVATE DIKINASE-RELATED"/>
    <property type="match status" value="1"/>
</dbReference>
<comment type="function">
    <text evidence="2">Catalyzes the reversible phosphorylation of pyruvate and phosphate.</text>
</comment>
<dbReference type="SUPFAM" id="SSF51621">
    <property type="entry name" value="Phosphoenolpyruvate/pyruvate domain"/>
    <property type="match status" value="1"/>
</dbReference>
<protein>
    <recommendedName>
        <fullName evidence="5 12">Pyruvate, phosphate dikinase</fullName>
        <ecNumber evidence="4 12">2.7.9.1</ecNumber>
    </recommendedName>
</protein>
<evidence type="ECO:0000256" key="8">
    <source>
        <dbReference type="ARBA" id="ARBA00022741"/>
    </source>
</evidence>
<dbReference type="RefSeq" id="WP_023058793.1">
    <property type="nucleotide sequence ID" value="NZ_JRNN01000027.1"/>
</dbReference>
<dbReference type="InterPro" id="IPR013815">
    <property type="entry name" value="ATP_grasp_subdomain_1"/>
</dbReference>
<evidence type="ECO:0000256" key="13">
    <source>
        <dbReference type="PIRSR" id="PIRSR000853-1"/>
    </source>
</evidence>
<feature type="binding site" evidence="14">
    <location>
        <position position="801"/>
    </location>
    <ligand>
        <name>substrate</name>
    </ligand>
</feature>
<dbReference type="SUPFAM" id="SSF52009">
    <property type="entry name" value="Phosphohistidine domain"/>
    <property type="match status" value="1"/>
</dbReference>